<dbReference type="InParanoid" id="A0A286U8S7"/>
<feature type="compositionally biased region" description="Polar residues" evidence="5">
    <location>
        <begin position="701"/>
        <end position="710"/>
    </location>
</feature>
<dbReference type="Pfam" id="PF00069">
    <property type="entry name" value="Pkinase"/>
    <property type="match status" value="2"/>
</dbReference>
<feature type="compositionally biased region" description="Polar residues" evidence="5">
    <location>
        <begin position="441"/>
        <end position="455"/>
    </location>
</feature>
<dbReference type="InterPro" id="IPR050839">
    <property type="entry name" value="Rho-assoc_Ser/Thr_Kinase"/>
</dbReference>
<keyword evidence="8" id="KW-1185">Reference proteome</keyword>
<dbReference type="PROSITE" id="PS50011">
    <property type="entry name" value="PROTEIN_KINASE_DOM"/>
    <property type="match status" value="1"/>
</dbReference>
<dbReference type="GO" id="GO:0031032">
    <property type="term" value="P:actomyosin structure organization"/>
    <property type="evidence" value="ECO:0007669"/>
    <property type="project" value="TreeGrafter"/>
</dbReference>
<dbReference type="Proteomes" id="UP000217199">
    <property type="component" value="Unassembled WGS sequence"/>
</dbReference>
<evidence type="ECO:0000313" key="7">
    <source>
        <dbReference type="EMBL" id="PAV15914.1"/>
    </source>
</evidence>
<evidence type="ECO:0000313" key="8">
    <source>
        <dbReference type="Proteomes" id="UP000217199"/>
    </source>
</evidence>
<accession>A0A286U8S7</accession>
<evidence type="ECO:0000256" key="2">
    <source>
        <dbReference type="ARBA" id="ARBA00038271"/>
    </source>
</evidence>
<organism evidence="7 8">
    <name type="scientific">Pyrrhoderma noxium</name>
    <dbReference type="NCBI Taxonomy" id="2282107"/>
    <lineage>
        <taxon>Eukaryota</taxon>
        <taxon>Fungi</taxon>
        <taxon>Dikarya</taxon>
        <taxon>Basidiomycota</taxon>
        <taxon>Agaricomycotina</taxon>
        <taxon>Agaricomycetes</taxon>
        <taxon>Hymenochaetales</taxon>
        <taxon>Hymenochaetaceae</taxon>
        <taxon>Pyrrhoderma</taxon>
    </lineage>
</organism>
<keyword evidence="1" id="KW-0597">Phosphoprotein</keyword>
<dbReference type="InterPro" id="IPR000719">
    <property type="entry name" value="Prot_kinase_dom"/>
</dbReference>
<dbReference type="OrthoDB" id="3359639at2759"/>
<dbReference type="PANTHER" id="PTHR22988">
    <property type="entry name" value="MYOTONIC DYSTROPHY S/T KINASE-RELATED"/>
    <property type="match status" value="1"/>
</dbReference>
<feature type="region of interest" description="Disordered" evidence="5">
    <location>
        <begin position="441"/>
        <end position="473"/>
    </location>
</feature>
<evidence type="ECO:0000256" key="1">
    <source>
        <dbReference type="ARBA" id="ARBA00022553"/>
    </source>
</evidence>
<sequence length="1178" mass="129291">MAKNKQGPSTKANNWHHRKAQLQTLLDCRGDDEEEGIALDRVLHEHNVIGQKTKNSLDIEKARFSDKDLTSFGPLAEAQFGTVELVNCRLDGRVYVRKRVSKKFALKTREQFSFQTERHILLLALKSRESVSWTPQMLCAYQCPTYLNIVMEYAAGGSLWDVLESSGEGRLSPSNLSWWAPQCVAAITWLHSRAGFAHRDIKPHNFVVRPGPDSRLLLIDFGSAAQLLAPDHEGVQRVPRQNCLVPCGTCDYISPEVLQAHEEALVALEMSNAVDEDDSDVETHAAWKGRGKILHEGAGYGRETDWWSLGAMLYEMAYGVAPFFANDIRQTYSRIMNHENHLRFDRKIPVPPKLVDLIKSLLTHHEKRLGRYSSDEVREHVYFSGIDWTSLHTRAAPTDLLLPQFTYTTPLAPPDLEGDSDTSGDASKPFAFSRLFQSSVGSPSRTFLSQNQTIPETPGPAVGRRSFSRSNVGSVTDSARRSVASFIGFSWGPPKDAFDDATRVVPAEPASAKPGLEECAPSFYIDTGFKNPSLQYPLVTPMKPSRGGTHGAVPPSTVRVTSVRRSAQSRPVSDREAMRMLVDCVGMSARKRVLESGKKPKILPQFGVGFAPPPPIMNMAGLTGDDSTSGKFGTLKALNYTRSGSCSRSEPRSSVINSVRKELRFDDTTTQILPPNLSYSTSSNTLSRTNSSTTSSSTTNHGSVNGNIGQYATIPSLYTGSDSASTSSETEGPPSPSPSPRPGSAMSMLSMSRRSATPTVSSTYMMSGSSTSGHVRSGSETQELQLLRTRSGSLGSLGTVLPTNNPAAMAGAAALLRATGTSSQQQGPERERRVQNGLEKREKQQEPMENGRVPTRRAHFADATDSSTGVSKPKAPATPHPTRSGATTATTSKSQPKSINPIATPMPKREARFEIVTPKPRSGTRFAVDEVDDQKGDRVGDGQEDGTVAFNMMTPKPRKEQQKPKFKAVQGTPHPAKSTKTNPLPKTTTTATTVSETLATEARTKKRVNQVASTPARVGTHRKTVGDVVDEDKDEDGGMRRRGETRSDSDNESTPGKSRDKKGKVKRDDRVNINRLAETETEKTIQNRREPGTRSKKAGAQKERANQSVCTDCRERFVPNGVRGGRAVNRVDQTYEEEEDYLDTMLDVMDRRYSVLRSEISRFEVQLQNFASRAQVRS</sequence>
<comment type="caution">
    <text evidence="7">The sequence shown here is derived from an EMBL/GenBank/DDBJ whole genome shotgun (WGS) entry which is preliminary data.</text>
</comment>
<proteinExistence type="inferred from homology"/>
<comment type="catalytic activity">
    <reaction evidence="3">
        <text>L-threonyl-[protein] + ATP = O-phospho-L-threonyl-[protein] + ADP + H(+)</text>
        <dbReference type="Rhea" id="RHEA:46608"/>
        <dbReference type="Rhea" id="RHEA-COMP:11060"/>
        <dbReference type="Rhea" id="RHEA-COMP:11605"/>
        <dbReference type="ChEBI" id="CHEBI:15378"/>
        <dbReference type="ChEBI" id="CHEBI:30013"/>
        <dbReference type="ChEBI" id="CHEBI:30616"/>
        <dbReference type="ChEBI" id="CHEBI:61977"/>
        <dbReference type="ChEBI" id="CHEBI:456216"/>
        <dbReference type="EC" id="2.7.11.1"/>
    </reaction>
</comment>
<dbReference type="GO" id="GO:0005737">
    <property type="term" value="C:cytoplasm"/>
    <property type="evidence" value="ECO:0007669"/>
    <property type="project" value="TreeGrafter"/>
</dbReference>
<dbReference type="GO" id="GO:0005524">
    <property type="term" value="F:ATP binding"/>
    <property type="evidence" value="ECO:0007669"/>
    <property type="project" value="InterPro"/>
</dbReference>
<dbReference type="Gene3D" id="3.30.200.20">
    <property type="entry name" value="Phosphorylase Kinase, domain 1"/>
    <property type="match status" value="1"/>
</dbReference>
<feature type="compositionally biased region" description="Polar residues" evidence="5">
    <location>
        <begin position="884"/>
        <end position="898"/>
    </location>
</feature>
<dbReference type="GO" id="GO:0005856">
    <property type="term" value="C:cytoskeleton"/>
    <property type="evidence" value="ECO:0007669"/>
    <property type="project" value="TreeGrafter"/>
</dbReference>
<feature type="compositionally biased region" description="Low complexity" evidence="5">
    <location>
        <begin position="676"/>
        <end position="700"/>
    </location>
</feature>
<feature type="compositionally biased region" description="Low complexity" evidence="5">
    <location>
        <begin position="723"/>
        <end position="732"/>
    </location>
</feature>
<dbReference type="EMBL" id="NBII01000009">
    <property type="protein sequence ID" value="PAV15914.1"/>
    <property type="molecule type" value="Genomic_DNA"/>
</dbReference>
<dbReference type="InterPro" id="IPR008271">
    <property type="entry name" value="Ser/Thr_kinase_AS"/>
</dbReference>
<feature type="compositionally biased region" description="Low complexity" evidence="5">
    <location>
        <begin position="742"/>
        <end position="773"/>
    </location>
</feature>
<keyword evidence="7" id="KW-0808">Transferase</keyword>
<feature type="region of interest" description="Disordered" evidence="5">
    <location>
        <begin position="667"/>
        <end position="782"/>
    </location>
</feature>
<evidence type="ECO:0000256" key="3">
    <source>
        <dbReference type="ARBA" id="ARBA00047899"/>
    </source>
</evidence>
<gene>
    <name evidence="7" type="ORF">PNOK_0877200</name>
</gene>
<dbReference type="SUPFAM" id="SSF56112">
    <property type="entry name" value="Protein kinase-like (PK-like)"/>
    <property type="match status" value="1"/>
</dbReference>
<dbReference type="SMART" id="SM00220">
    <property type="entry name" value="S_TKc"/>
    <property type="match status" value="1"/>
</dbReference>
<evidence type="ECO:0000259" key="6">
    <source>
        <dbReference type="PROSITE" id="PS50011"/>
    </source>
</evidence>
<feature type="compositionally biased region" description="Basic and acidic residues" evidence="5">
    <location>
        <begin position="1066"/>
        <end position="1093"/>
    </location>
</feature>
<feature type="compositionally biased region" description="Low complexity" evidence="5">
    <location>
        <begin position="978"/>
        <end position="1001"/>
    </location>
</feature>
<dbReference type="GO" id="GO:0004674">
    <property type="term" value="F:protein serine/threonine kinase activity"/>
    <property type="evidence" value="ECO:0007669"/>
    <property type="project" value="TreeGrafter"/>
</dbReference>
<dbReference type="STRING" id="2282107.A0A286U8S7"/>
<feature type="region of interest" description="Disordered" evidence="5">
    <location>
        <begin position="818"/>
        <end position="1104"/>
    </location>
</feature>
<feature type="domain" description="Protein kinase" evidence="6">
    <location>
        <begin position="69"/>
        <end position="383"/>
    </location>
</feature>
<dbReference type="AlphaFoldDB" id="A0A286U8S7"/>
<dbReference type="Gene3D" id="1.10.510.10">
    <property type="entry name" value="Transferase(Phosphotransferase) domain 1"/>
    <property type="match status" value="1"/>
</dbReference>
<comment type="similarity">
    <text evidence="2">Belongs to the protein kinase superfamily. STE Ser/Thr protein kinase family. COT1 subfamily.</text>
</comment>
<evidence type="ECO:0000256" key="4">
    <source>
        <dbReference type="ARBA" id="ARBA00048679"/>
    </source>
</evidence>
<comment type="catalytic activity">
    <reaction evidence="4">
        <text>L-seryl-[protein] + ATP = O-phospho-L-seryl-[protein] + ADP + H(+)</text>
        <dbReference type="Rhea" id="RHEA:17989"/>
        <dbReference type="Rhea" id="RHEA-COMP:9863"/>
        <dbReference type="Rhea" id="RHEA-COMP:11604"/>
        <dbReference type="ChEBI" id="CHEBI:15378"/>
        <dbReference type="ChEBI" id="CHEBI:29999"/>
        <dbReference type="ChEBI" id="CHEBI:30616"/>
        <dbReference type="ChEBI" id="CHEBI:83421"/>
        <dbReference type="ChEBI" id="CHEBI:456216"/>
        <dbReference type="EC" id="2.7.11.1"/>
    </reaction>
</comment>
<evidence type="ECO:0000256" key="5">
    <source>
        <dbReference type="SAM" id="MobiDB-lite"/>
    </source>
</evidence>
<dbReference type="PANTHER" id="PTHR22988:SF71">
    <property type="entry name" value="CITRON RHO-INTERACTING KINASE"/>
    <property type="match status" value="1"/>
</dbReference>
<reference evidence="7 8" key="1">
    <citation type="journal article" date="2017" name="Mol. Ecol.">
        <title>Comparative and population genomic landscape of Phellinus noxius: A hypervariable fungus causing root rot in trees.</title>
        <authorList>
            <person name="Chung C.L."/>
            <person name="Lee T.J."/>
            <person name="Akiba M."/>
            <person name="Lee H.H."/>
            <person name="Kuo T.H."/>
            <person name="Liu D."/>
            <person name="Ke H.M."/>
            <person name="Yokoi T."/>
            <person name="Roa M.B."/>
            <person name="Lu M.J."/>
            <person name="Chang Y.Y."/>
            <person name="Ann P.J."/>
            <person name="Tsai J.N."/>
            <person name="Chen C.Y."/>
            <person name="Tzean S.S."/>
            <person name="Ota Y."/>
            <person name="Hattori T."/>
            <person name="Sahashi N."/>
            <person name="Liou R.F."/>
            <person name="Kikuchi T."/>
            <person name="Tsai I.J."/>
        </authorList>
    </citation>
    <scope>NUCLEOTIDE SEQUENCE [LARGE SCALE GENOMIC DNA]</scope>
    <source>
        <strain evidence="7 8">FFPRI411160</strain>
    </source>
</reference>
<protein>
    <submittedName>
        <fullName evidence="7">Kinase</fullName>
    </submittedName>
</protein>
<keyword evidence="7" id="KW-0418">Kinase</keyword>
<name>A0A286U8S7_9AGAM</name>
<dbReference type="PROSITE" id="PS00108">
    <property type="entry name" value="PROTEIN_KINASE_ST"/>
    <property type="match status" value="1"/>
</dbReference>
<feature type="compositionally biased region" description="Basic and acidic residues" evidence="5">
    <location>
        <begin position="828"/>
        <end position="846"/>
    </location>
</feature>
<feature type="compositionally biased region" description="Basic and acidic residues" evidence="5">
    <location>
        <begin position="1036"/>
        <end position="1049"/>
    </location>
</feature>
<dbReference type="InterPro" id="IPR011009">
    <property type="entry name" value="Kinase-like_dom_sf"/>
</dbReference>